<dbReference type="Pfam" id="PF00535">
    <property type="entry name" value="Glycos_transf_2"/>
    <property type="match status" value="1"/>
</dbReference>
<sequence length="328" mass="38575">MKVSVIIPCHNYGHFLPETLNSLVLQTYPNWEALIIDDGSDDCTPHVASNWMKKDPRINYFRLEKGGVSRARNHGLSLCQGDFIQFLDADDLLSPEKIELQLAAFRKFPDLDLTYTENYYFPDEEPQLRYLDQEFTNRIWLRKFSGSAAYALENLIQNNLAVVSSPMIRKDLALATGGFSEDFAFCEDWKFWFQCVLLGAKIRFVSHPDAYTLIRVHKKSVSQNLRSMQYGEMKLRAWLEDQLKQNQYLSQREKRHLLQLNKSRKSLLVKHMIYLSPLSDLDHLIEIGKLIPWYQVLLYYLKALNRKRKNNRKTHAIHRHNHSVQRTK</sequence>
<protein>
    <submittedName>
        <fullName evidence="2">Glycosyltransferase</fullName>
    </submittedName>
</protein>
<organism evidence="2 3">
    <name type="scientific">Algoriphagus lacus</name>
    <dbReference type="NCBI Taxonomy" id="2056311"/>
    <lineage>
        <taxon>Bacteria</taxon>
        <taxon>Pseudomonadati</taxon>
        <taxon>Bacteroidota</taxon>
        <taxon>Cytophagia</taxon>
        <taxon>Cytophagales</taxon>
        <taxon>Cyclobacteriaceae</taxon>
        <taxon>Algoriphagus</taxon>
    </lineage>
</organism>
<keyword evidence="3" id="KW-1185">Reference proteome</keyword>
<feature type="domain" description="Glycosyltransferase 2-like" evidence="1">
    <location>
        <begin position="4"/>
        <end position="134"/>
    </location>
</feature>
<evidence type="ECO:0000313" key="2">
    <source>
        <dbReference type="EMBL" id="RIW13388.1"/>
    </source>
</evidence>
<dbReference type="PANTHER" id="PTHR43685">
    <property type="entry name" value="GLYCOSYLTRANSFERASE"/>
    <property type="match status" value="1"/>
</dbReference>
<dbReference type="PANTHER" id="PTHR43685:SF2">
    <property type="entry name" value="GLYCOSYLTRANSFERASE 2-LIKE DOMAIN-CONTAINING PROTEIN"/>
    <property type="match status" value="1"/>
</dbReference>
<dbReference type="GO" id="GO:0016740">
    <property type="term" value="F:transferase activity"/>
    <property type="evidence" value="ECO:0007669"/>
    <property type="project" value="UniProtKB-KW"/>
</dbReference>
<evidence type="ECO:0000259" key="1">
    <source>
        <dbReference type="Pfam" id="PF00535"/>
    </source>
</evidence>
<evidence type="ECO:0000313" key="3">
    <source>
        <dbReference type="Proteomes" id="UP000283522"/>
    </source>
</evidence>
<proteinExistence type="predicted"/>
<dbReference type="InterPro" id="IPR050834">
    <property type="entry name" value="Glycosyltransf_2"/>
</dbReference>
<reference evidence="2 3" key="1">
    <citation type="submission" date="2018-09" db="EMBL/GenBank/DDBJ databases">
        <authorList>
            <person name="Wang X."/>
            <person name="Du Z."/>
        </authorList>
    </citation>
    <scope>NUCLEOTIDE SEQUENCE [LARGE SCALE GENOMIC DNA]</scope>
    <source>
        <strain evidence="2 3">N3</strain>
    </source>
</reference>
<dbReference type="InterPro" id="IPR029044">
    <property type="entry name" value="Nucleotide-diphossugar_trans"/>
</dbReference>
<dbReference type="SUPFAM" id="SSF53448">
    <property type="entry name" value="Nucleotide-diphospho-sugar transferases"/>
    <property type="match status" value="1"/>
</dbReference>
<dbReference type="Proteomes" id="UP000283522">
    <property type="component" value="Unassembled WGS sequence"/>
</dbReference>
<gene>
    <name evidence="2" type="ORF">D0X99_16580</name>
</gene>
<dbReference type="OrthoDB" id="6307329at2"/>
<dbReference type="AlphaFoldDB" id="A0A418PNI4"/>
<dbReference type="EMBL" id="QXML01000009">
    <property type="protein sequence ID" value="RIW13388.1"/>
    <property type="molecule type" value="Genomic_DNA"/>
</dbReference>
<dbReference type="CDD" id="cd00761">
    <property type="entry name" value="Glyco_tranf_GTA_type"/>
    <property type="match status" value="1"/>
</dbReference>
<accession>A0A418PNI4</accession>
<dbReference type="RefSeq" id="WP_119478974.1">
    <property type="nucleotide sequence ID" value="NZ_QXML01000009.1"/>
</dbReference>
<dbReference type="InterPro" id="IPR001173">
    <property type="entry name" value="Glyco_trans_2-like"/>
</dbReference>
<dbReference type="Gene3D" id="3.90.550.10">
    <property type="entry name" value="Spore Coat Polysaccharide Biosynthesis Protein SpsA, Chain A"/>
    <property type="match status" value="1"/>
</dbReference>
<keyword evidence="2" id="KW-0808">Transferase</keyword>
<name>A0A418PNI4_9BACT</name>
<comment type="caution">
    <text evidence="2">The sequence shown here is derived from an EMBL/GenBank/DDBJ whole genome shotgun (WGS) entry which is preliminary data.</text>
</comment>